<dbReference type="AlphaFoldDB" id="A0AA37ST67"/>
<keyword evidence="3 8" id="KW-0732">Signal</keyword>
<dbReference type="InterPro" id="IPR001179">
    <property type="entry name" value="PPIase_FKBP_dom"/>
</dbReference>
<evidence type="ECO:0000256" key="7">
    <source>
        <dbReference type="RuleBase" id="RU003915"/>
    </source>
</evidence>
<evidence type="ECO:0000256" key="1">
    <source>
        <dbReference type="ARBA" id="ARBA00000971"/>
    </source>
</evidence>
<dbReference type="Pfam" id="PF00254">
    <property type="entry name" value="FKBP_C"/>
    <property type="match status" value="1"/>
</dbReference>
<comment type="caution">
    <text evidence="10">The sequence shown here is derived from an EMBL/GenBank/DDBJ whole genome shotgun (WGS) entry which is preliminary data.</text>
</comment>
<dbReference type="InterPro" id="IPR000774">
    <property type="entry name" value="PPIase_FKBP_N"/>
</dbReference>
<evidence type="ECO:0000256" key="5">
    <source>
        <dbReference type="ARBA" id="ARBA00023235"/>
    </source>
</evidence>
<evidence type="ECO:0000256" key="2">
    <source>
        <dbReference type="ARBA" id="ARBA00006577"/>
    </source>
</evidence>
<dbReference type="PANTHER" id="PTHR43811">
    <property type="entry name" value="FKBP-TYPE PEPTIDYL-PROLYL CIS-TRANS ISOMERASE FKPA"/>
    <property type="match status" value="1"/>
</dbReference>
<feature type="chain" id="PRO_5041292260" description="Peptidyl-prolyl cis-trans isomerase" evidence="8">
    <location>
        <begin position="22"/>
        <end position="221"/>
    </location>
</feature>
<keyword evidence="4 6" id="KW-0697">Rotamase</keyword>
<keyword evidence="11" id="KW-1185">Reference proteome</keyword>
<evidence type="ECO:0000256" key="6">
    <source>
        <dbReference type="PROSITE-ProRule" id="PRU00277"/>
    </source>
</evidence>
<proteinExistence type="inferred from homology"/>
<dbReference type="PANTHER" id="PTHR43811:SF23">
    <property type="entry name" value="FKBP-TYPE 22 KDA PEPTIDYL-PROLYL CIS-TRANS ISOMERASE"/>
    <property type="match status" value="1"/>
</dbReference>
<feature type="domain" description="PPIase FKBP-type" evidence="9">
    <location>
        <begin position="135"/>
        <end position="221"/>
    </location>
</feature>
<dbReference type="SUPFAM" id="SSF54534">
    <property type="entry name" value="FKBP-like"/>
    <property type="match status" value="1"/>
</dbReference>
<dbReference type="GO" id="GO:0006457">
    <property type="term" value="P:protein folding"/>
    <property type="evidence" value="ECO:0007669"/>
    <property type="project" value="InterPro"/>
</dbReference>
<comment type="catalytic activity">
    <reaction evidence="1 6 7">
        <text>[protein]-peptidylproline (omega=180) = [protein]-peptidylproline (omega=0)</text>
        <dbReference type="Rhea" id="RHEA:16237"/>
        <dbReference type="Rhea" id="RHEA-COMP:10747"/>
        <dbReference type="Rhea" id="RHEA-COMP:10748"/>
        <dbReference type="ChEBI" id="CHEBI:83833"/>
        <dbReference type="ChEBI" id="CHEBI:83834"/>
        <dbReference type="EC" id="5.2.1.8"/>
    </reaction>
</comment>
<evidence type="ECO:0000313" key="10">
    <source>
        <dbReference type="EMBL" id="GLR20048.1"/>
    </source>
</evidence>
<dbReference type="InterPro" id="IPR046357">
    <property type="entry name" value="PPIase_dom_sf"/>
</dbReference>
<dbReference type="PROSITE" id="PS50059">
    <property type="entry name" value="FKBP_PPIASE"/>
    <property type="match status" value="1"/>
</dbReference>
<keyword evidence="5 6" id="KW-0413">Isomerase</keyword>
<comment type="similarity">
    <text evidence="2 7">Belongs to the FKBP-type PPIase family.</text>
</comment>
<dbReference type="RefSeq" id="WP_317218958.1">
    <property type="nucleotide sequence ID" value="NZ_BSOH01000037.1"/>
</dbReference>
<reference evidence="10" key="2">
    <citation type="submission" date="2023-01" db="EMBL/GenBank/DDBJ databases">
        <title>Draft genome sequence of Portibacter lacus strain NBRC 108769.</title>
        <authorList>
            <person name="Sun Q."/>
            <person name="Mori K."/>
        </authorList>
    </citation>
    <scope>NUCLEOTIDE SEQUENCE</scope>
    <source>
        <strain evidence="10">NBRC 108769</strain>
    </source>
</reference>
<accession>A0AA37ST67</accession>
<evidence type="ECO:0000256" key="8">
    <source>
        <dbReference type="SAM" id="SignalP"/>
    </source>
</evidence>
<dbReference type="Pfam" id="PF01346">
    <property type="entry name" value="FKBP_N"/>
    <property type="match status" value="1"/>
</dbReference>
<organism evidence="10 11">
    <name type="scientific">Portibacter lacus</name>
    <dbReference type="NCBI Taxonomy" id="1099794"/>
    <lineage>
        <taxon>Bacteria</taxon>
        <taxon>Pseudomonadati</taxon>
        <taxon>Bacteroidota</taxon>
        <taxon>Saprospiria</taxon>
        <taxon>Saprospirales</taxon>
        <taxon>Haliscomenobacteraceae</taxon>
        <taxon>Portibacter</taxon>
    </lineage>
</organism>
<feature type="signal peptide" evidence="8">
    <location>
        <begin position="1"/>
        <end position="21"/>
    </location>
</feature>
<evidence type="ECO:0000313" key="11">
    <source>
        <dbReference type="Proteomes" id="UP001156666"/>
    </source>
</evidence>
<reference evidence="10" key="1">
    <citation type="journal article" date="2014" name="Int. J. Syst. Evol. Microbiol.">
        <title>Complete genome sequence of Corynebacterium casei LMG S-19264T (=DSM 44701T), isolated from a smear-ripened cheese.</title>
        <authorList>
            <consortium name="US DOE Joint Genome Institute (JGI-PGF)"/>
            <person name="Walter F."/>
            <person name="Albersmeier A."/>
            <person name="Kalinowski J."/>
            <person name="Ruckert C."/>
        </authorList>
    </citation>
    <scope>NUCLEOTIDE SEQUENCE</scope>
    <source>
        <strain evidence="10">NBRC 108769</strain>
    </source>
</reference>
<evidence type="ECO:0000259" key="9">
    <source>
        <dbReference type="PROSITE" id="PS50059"/>
    </source>
</evidence>
<gene>
    <name evidence="10" type="ORF">GCM10007940_46640</name>
</gene>
<dbReference type="FunFam" id="3.10.50.40:FF:000045">
    <property type="entry name" value="Peptidyl-prolyl cis-trans isomerase"/>
    <property type="match status" value="1"/>
</dbReference>
<dbReference type="Proteomes" id="UP001156666">
    <property type="component" value="Unassembled WGS sequence"/>
</dbReference>
<dbReference type="Gene3D" id="3.10.50.40">
    <property type="match status" value="1"/>
</dbReference>
<evidence type="ECO:0000256" key="3">
    <source>
        <dbReference type="ARBA" id="ARBA00022729"/>
    </source>
</evidence>
<dbReference type="Gene3D" id="1.10.287.460">
    <property type="entry name" value="Peptidyl-prolyl cis-trans isomerase, FKBP-type, N-terminal domain"/>
    <property type="match status" value="1"/>
</dbReference>
<dbReference type="InterPro" id="IPR036944">
    <property type="entry name" value="PPIase_FKBP_N_sf"/>
</dbReference>
<evidence type="ECO:0000256" key="4">
    <source>
        <dbReference type="ARBA" id="ARBA00023110"/>
    </source>
</evidence>
<dbReference type="EMBL" id="BSOH01000037">
    <property type="protein sequence ID" value="GLR20048.1"/>
    <property type="molecule type" value="Genomic_DNA"/>
</dbReference>
<protein>
    <recommendedName>
        <fullName evidence="7">Peptidyl-prolyl cis-trans isomerase</fullName>
        <ecNumber evidence="7">5.2.1.8</ecNumber>
    </recommendedName>
</protein>
<dbReference type="GO" id="GO:0003755">
    <property type="term" value="F:peptidyl-prolyl cis-trans isomerase activity"/>
    <property type="evidence" value="ECO:0007669"/>
    <property type="project" value="UniProtKB-UniRule"/>
</dbReference>
<sequence length="221" mass="23780">MQKYIGMAIAILFFNSLSLKAQNTLNKMDSLSYSIGILMAENLKQQGFGDINPVSMADAINDVMKGNELKVPLNEAQALVNNFAKEKAMAKSAEARSGGEKFLAENAKREGVSTTATGLQYEVMQSGDGATPGPTDKVKVHYHGSLIDGTVFDSSVDRGEPISFPVNGVIAGWTEALQLMKVGDKWKIFIPYNLAYGERGAGAQIPPFAALVFEVELLGIE</sequence>
<dbReference type="NCBIfam" id="NF008602">
    <property type="entry name" value="PRK11570.1"/>
    <property type="match status" value="1"/>
</dbReference>
<dbReference type="EC" id="5.2.1.8" evidence="7"/>
<name>A0AA37ST67_9BACT</name>